<reference evidence="3" key="1">
    <citation type="submission" date="2020-08" db="EMBL/GenBank/DDBJ databases">
        <title>Multicomponent nature underlies the extraordinary mechanical properties of spider dragline silk.</title>
        <authorList>
            <person name="Kono N."/>
            <person name="Nakamura H."/>
            <person name="Mori M."/>
            <person name="Yoshida Y."/>
            <person name="Ohtoshi R."/>
            <person name="Malay A.D."/>
            <person name="Moran D.A.P."/>
            <person name="Tomita M."/>
            <person name="Numata K."/>
            <person name="Arakawa K."/>
        </authorList>
    </citation>
    <scope>NUCLEOTIDE SEQUENCE</scope>
</reference>
<dbReference type="OrthoDB" id="6420138at2759"/>
<dbReference type="SUPFAM" id="SSF54695">
    <property type="entry name" value="POZ domain"/>
    <property type="match status" value="1"/>
</dbReference>
<evidence type="ECO:0000256" key="1">
    <source>
        <dbReference type="SAM" id="MobiDB-lite"/>
    </source>
</evidence>
<dbReference type="PANTHER" id="PTHR24413">
    <property type="entry name" value="SPECKLE-TYPE POZ PROTEIN"/>
    <property type="match status" value="1"/>
</dbReference>
<accession>A0A8X6N7R0</accession>
<evidence type="ECO:0000259" key="2">
    <source>
        <dbReference type="SMART" id="SM00225"/>
    </source>
</evidence>
<dbReference type="AlphaFoldDB" id="A0A8X6N7R0"/>
<feature type="compositionally biased region" description="Basic and acidic residues" evidence="1">
    <location>
        <begin position="382"/>
        <end position="414"/>
    </location>
</feature>
<dbReference type="Pfam" id="PF00651">
    <property type="entry name" value="BTB"/>
    <property type="match status" value="1"/>
</dbReference>
<dbReference type="Proteomes" id="UP000887013">
    <property type="component" value="Unassembled WGS sequence"/>
</dbReference>
<dbReference type="InterPro" id="IPR000210">
    <property type="entry name" value="BTB/POZ_dom"/>
</dbReference>
<feature type="domain" description="BTB" evidence="2">
    <location>
        <begin position="545"/>
        <end position="642"/>
    </location>
</feature>
<keyword evidence="4" id="KW-1185">Reference proteome</keyword>
<proteinExistence type="predicted"/>
<feature type="region of interest" description="Disordered" evidence="1">
    <location>
        <begin position="691"/>
        <end position="712"/>
    </location>
</feature>
<gene>
    <name evidence="3" type="primary">AVEN_165906_1</name>
    <name evidence="3" type="ORF">NPIL_456911</name>
</gene>
<evidence type="ECO:0000313" key="3">
    <source>
        <dbReference type="EMBL" id="GFS99566.1"/>
    </source>
</evidence>
<protein>
    <recommendedName>
        <fullName evidence="2">BTB domain-containing protein</fullName>
    </recommendedName>
</protein>
<dbReference type="SUPFAM" id="SSF49599">
    <property type="entry name" value="TRAF domain-like"/>
    <property type="match status" value="1"/>
</dbReference>
<evidence type="ECO:0000313" key="4">
    <source>
        <dbReference type="Proteomes" id="UP000887013"/>
    </source>
</evidence>
<dbReference type="SMART" id="SM00225">
    <property type="entry name" value="BTB"/>
    <property type="match status" value="1"/>
</dbReference>
<name>A0A8X6N7R0_NEPPI</name>
<comment type="caution">
    <text evidence="3">The sequence shown here is derived from an EMBL/GenBank/DDBJ whole genome shotgun (WGS) entry which is preliminary data.</text>
</comment>
<dbReference type="EMBL" id="BMAW01055175">
    <property type="protein sequence ID" value="GFS99566.1"/>
    <property type="molecule type" value="Genomic_DNA"/>
</dbReference>
<feature type="compositionally biased region" description="Basic and acidic residues" evidence="1">
    <location>
        <begin position="691"/>
        <end position="700"/>
    </location>
</feature>
<sequence>MDISDVKAIRIKKFSYGEFYEIGHTQFSIKRNNISQLFDVLLFPNGRDLDSRGYVSIIIYKLMREPDRESIGEKDNLSWTFSVINVNGEGKFFQSVVKENIAHYYYEIAETKFLKRSVLLGQADEFLPENVLTVRIELSCMSYRGPIEQRDFAFHTPFLMDAQKVNNDGLGNDLLVEDAFGVFEAKRVECDSCELLENLVGYLRMIFENRLSFRTKSESDEMRKDLLATTDAMDEVKSTYLDSNRLFQICMALKKNLRKVYNEPPCPVDADVLAKEDLYSEKLIFVQSRIEKLRFIPNVRFVFRELDEIQHPWLSWSMNVKRMDDGNPGEIENLPEKEEYKYNSSTKEKHSSFDVRVVSSSEEEGECNKIVNDGESAKKRKVCESEKEKTKHNFRQEDLKKEQTSSETKNEKISDERACKEVMNNEQPVEMRDKHVSKLEGINHQEVTKEPNLIETGSERSLEEDLGHQKLKQTSETMESENLSETEECLFPTNECLLTNFKKDVNFIKEVISHLLTVEAIFMNGDSDQPNQDKWYLYVETNDGITFNIPFGNGKECFGSKLVSCSPVFEAMLRVPMLEKLNKRVKIKDINSHTFINYLNYLQNGHLQNESFSDIYDLYKMADKYLIQDLMQKCAKNMASYLSSENITDVQTLAIFHKDDFFQQLVKSYENQNMLLESPASEMKEVGFSDNSKHFTSDEKQETEECEFDFYR</sequence>
<dbReference type="Gene3D" id="3.30.710.10">
    <property type="entry name" value="Potassium Channel Kv1.1, Chain A"/>
    <property type="match status" value="1"/>
</dbReference>
<feature type="region of interest" description="Disordered" evidence="1">
    <location>
        <begin position="377"/>
        <end position="414"/>
    </location>
</feature>
<feature type="compositionally biased region" description="Acidic residues" evidence="1">
    <location>
        <begin position="701"/>
        <end position="712"/>
    </location>
</feature>
<dbReference type="InterPro" id="IPR011333">
    <property type="entry name" value="SKP1/BTB/POZ_sf"/>
</dbReference>
<dbReference type="CDD" id="cd18186">
    <property type="entry name" value="BTB_POZ_ZBTB_KLHL-like"/>
    <property type="match status" value="1"/>
</dbReference>
<organism evidence="3 4">
    <name type="scientific">Nephila pilipes</name>
    <name type="common">Giant wood spider</name>
    <name type="synonym">Nephila maculata</name>
    <dbReference type="NCBI Taxonomy" id="299642"/>
    <lineage>
        <taxon>Eukaryota</taxon>
        <taxon>Metazoa</taxon>
        <taxon>Ecdysozoa</taxon>
        <taxon>Arthropoda</taxon>
        <taxon>Chelicerata</taxon>
        <taxon>Arachnida</taxon>
        <taxon>Araneae</taxon>
        <taxon>Araneomorphae</taxon>
        <taxon>Entelegynae</taxon>
        <taxon>Araneoidea</taxon>
        <taxon>Nephilidae</taxon>
        <taxon>Nephila</taxon>
    </lineage>
</organism>